<dbReference type="Pfam" id="PF14334">
    <property type="entry name" value="DUF4390"/>
    <property type="match status" value="1"/>
</dbReference>
<name>A0AB33YZQ1_9GAMM</name>
<accession>A0AB33YZQ1</accession>
<protein>
    <submittedName>
        <fullName evidence="1">Proline rich signal peptide protein</fullName>
    </submittedName>
</protein>
<evidence type="ECO:0000313" key="2">
    <source>
        <dbReference type="Proteomes" id="UP000015462"/>
    </source>
</evidence>
<sequence>MFNKNLMPAIRFYCRLSFFMLFFACLLLPANLLADEKPNITIKTATLTQQDSTFLLNSLIVYNLSDEAIEALHNGVTLTFNIDLSITEPRKWLWNKHHTNLTLPYQLRYHTLAKIYQVSDTTNNIRLNFSSLSAALHSLGTLTDIPIYTLTNSPHINANASLNAYLNIEALPLPMRPLAYITPGWHLRSNTFQWPLAQ</sequence>
<proteinExistence type="predicted"/>
<evidence type="ECO:0000313" key="1">
    <source>
        <dbReference type="EMBL" id="EPD12415.1"/>
    </source>
</evidence>
<dbReference type="EMBL" id="ASHL01000010">
    <property type="protein sequence ID" value="EPD12415.1"/>
    <property type="molecule type" value="Genomic_DNA"/>
</dbReference>
<gene>
    <name evidence="1" type="ORF">L196_09854</name>
</gene>
<organism evidence="1 2">
    <name type="scientific">Cycloclasticus pugetii</name>
    <dbReference type="NCBI Taxonomy" id="34068"/>
    <lineage>
        <taxon>Bacteria</taxon>
        <taxon>Pseudomonadati</taxon>
        <taxon>Pseudomonadota</taxon>
        <taxon>Gammaproteobacteria</taxon>
        <taxon>Thiotrichales</taxon>
        <taxon>Piscirickettsiaceae</taxon>
        <taxon>Cycloclasticus</taxon>
    </lineage>
</organism>
<comment type="caution">
    <text evidence="1">The sequence shown here is derived from an EMBL/GenBank/DDBJ whole genome shotgun (WGS) entry which is preliminary data.</text>
</comment>
<dbReference type="InterPro" id="IPR025500">
    <property type="entry name" value="DUF4390"/>
</dbReference>
<reference evidence="1 2" key="1">
    <citation type="journal article" date="2013" name="Genome Announc.">
        <title>Genome Sequence of the Pyrene- and Fluoranthene-Degrading Bacterium Cycloclasticus sp. Strain PY97M.</title>
        <authorList>
            <person name="Cui Z."/>
            <person name="Xu G."/>
            <person name="Li Q."/>
            <person name="Gao W."/>
            <person name="Zheng L."/>
        </authorList>
    </citation>
    <scope>NUCLEOTIDE SEQUENCE [LARGE SCALE GENOMIC DNA]</scope>
    <source>
        <strain evidence="1 2">PY97M</strain>
    </source>
</reference>
<keyword evidence="2" id="KW-1185">Reference proteome</keyword>
<dbReference type="RefSeq" id="WP_016390847.1">
    <property type="nucleotide sequence ID" value="NZ_KE646810.1"/>
</dbReference>
<dbReference type="Proteomes" id="UP000015462">
    <property type="component" value="Unassembled WGS sequence"/>
</dbReference>
<dbReference type="AlphaFoldDB" id="A0AB33YZQ1"/>